<evidence type="ECO:0000256" key="1">
    <source>
        <dbReference type="ARBA" id="ARBA00001946"/>
    </source>
</evidence>
<dbReference type="HOGENOM" id="CLU_014015_2_1_3"/>
<reference evidence="7 8" key="1">
    <citation type="submission" date="2008-07" db="EMBL/GenBank/DDBJ databases">
        <authorList>
            <person name="Tandeau de Marsac N."/>
            <person name="Ferriera S."/>
            <person name="Johnson J."/>
            <person name="Kravitz S."/>
            <person name="Beeson K."/>
            <person name="Sutton G."/>
            <person name="Rogers Y.-H."/>
            <person name="Friedman R."/>
            <person name="Frazier M."/>
            <person name="Venter J.C."/>
        </authorList>
    </citation>
    <scope>NUCLEOTIDE SEQUENCE [LARGE SCALE GENOMIC DNA]</scope>
    <source>
        <strain evidence="7 8">PCC 7420</strain>
    </source>
</reference>
<dbReference type="InterPro" id="IPR008949">
    <property type="entry name" value="Isoprenoid_synthase_dom_sf"/>
</dbReference>
<evidence type="ECO:0000313" key="8">
    <source>
        <dbReference type="Proteomes" id="UP000003835"/>
    </source>
</evidence>
<dbReference type="Proteomes" id="UP000003835">
    <property type="component" value="Unassembled WGS sequence"/>
</dbReference>
<protein>
    <submittedName>
        <fullName evidence="7">Polyprenyl synthetase family</fullName>
    </submittedName>
</protein>
<dbReference type="STRING" id="118168.MC7420_7602"/>
<comment type="cofactor">
    <cofactor evidence="1">
        <name>Mg(2+)</name>
        <dbReference type="ChEBI" id="CHEBI:18420"/>
    </cofactor>
</comment>
<evidence type="ECO:0000256" key="5">
    <source>
        <dbReference type="ARBA" id="ARBA00022842"/>
    </source>
</evidence>
<dbReference type="PROSITE" id="PS00723">
    <property type="entry name" value="POLYPRENYL_SYNTHASE_1"/>
    <property type="match status" value="1"/>
</dbReference>
<keyword evidence="3 6" id="KW-0808">Transferase</keyword>
<dbReference type="InterPro" id="IPR000092">
    <property type="entry name" value="Polyprenyl_synt"/>
</dbReference>
<proteinExistence type="inferred from homology"/>
<dbReference type="InterPro" id="IPR033749">
    <property type="entry name" value="Polyprenyl_synt_CS"/>
</dbReference>
<dbReference type="SUPFAM" id="SSF48576">
    <property type="entry name" value="Terpenoid synthases"/>
    <property type="match status" value="1"/>
</dbReference>
<dbReference type="GO" id="GO:0008299">
    <property type="term" value="P:isoprenoid biosynthetic process"/>
    <property type="evidence" value="ECO:0007669"/>
    <property type="project" value="InterPro"/>
</dbReference>
<evidence type="ECO:0000256" key="6">
    <source>
        <dbReference type="RuleBase" id="RU004466"/>
    </source>
</evidence>
<dbReference type="RefSeq" id="WP_006104965.1">
    <property type="nucleotide sequence ID" value="NZ_DS989867.1"/>
</dbReference>
<evidence type="ECO:0000256" key="4">
    <source>
        <dbReference type="ARBA" id="ARBA00022723"/>
    </source>
</evidence>
<gene>
    <name evidence="7" type="ORF">MC7420_7602</name>
</gene>
<dbReference type="Pfam" id="PF00348">
    <property type="entry name" value="polyprenyl_synt"/>
    <property type="match status" value="1"/>
</dbReference>
<evidence type="ECO:0000256" key="3">
    <source>
        <dbReference type="ARBA" id="ARBA00022679"/>
    </source>
</evidence>
<dbReference type="GO" id="GO:0046872">
    <property type="term" value="F:metal ion binding"/>
    <property type="evidence" value="ECO:0007669"/>
    <property type="project" value="UniProtKB-KW"/>
</dbReference>
<dbReference type="PANTHER" id="PTHR12001">
    <property type="entry name" value="GERANYLGERANYL PYROPHOSPHATE SYNTHASE"/>
    <property type="match status" value="1"/>
</dbReference>
<dbReference type="SFLD" id="SFLDS00005">
    <property type="entry name" value="Isoprenoid_Synthase_Type_I"/>
    <property type="match status" value="1"/>
</dbReference>
<keyword evidence="8" id="KW-1185">Reference proteome</keyword>
<dbReference type="GO" id="GO:0004659">
    <property type="term" value="F:prenyltransferase activity"/>
    <property type="evidence" value="ECO:0007669"/>
    <property type="project" value="InterPro"/>
</dbReference>
<organism evidence="7 8">
    <name type="scientific">Coleofasciculus chthonoplastes PCC 7420</name>
    <dbReference type="NCBI Taxonomy" id="118168"/>
    <lineage>
        <taxon>Bacteria</taxon>
        <taxon>Bacillati</taxon>
        <taxon>Cyanobacteriota</taxon>
        <taxon>Cyanophyceae</taxon>
        <taxon>Coleofasciculales</taxon>
        <taxon>Coleofasciculaceae</taxon>
        <taxon>Coleofasciculus</taxon>
    </lineage>
</organism>
<evidence type="ECO:0000313" key="7">
    <source>
        <dbReference type="EMBL" id="EDX72122.1"/>
    </source>
</evidence>
<dbReference type="PROSITE" id="PS00444">
    <property type="entry name" value="POLYPRENYL_SYNTHASE_2"/>
    <property type="match status" value="1"/>
</dbReference>
<dbReference type="PANTHER" id="PTHR12001:SF85">
    <property type="entry name" value="SHORT CHAIN ISOPRENYL DIPHOSPHATE SYNTHASE"/>
    <property type="match status" value="1"/>
</dbReference>
<accession>B4W195</accession>
<dbReference type="EMBL" id="DS989867">
    <property type="protein sequence ID" value="EDX72122.1"/>
    <property type="molecule type" value="Genomic_DNA"/>
</dbReference>
<keyword evidence="5" id="KW-0460">Magnesium</keyword>
<dbReference type="AlphaFoldDB" id="B4W195"/>
<dbReference type="Gene3D" id="1.10.600.10">
    <property type="entry name" value="Farnesyl Diphosphate Synthase"/>
    <property type="match status" value="1"/>
</dbReference>
<comment type="similarity">
    <text evidence="2 6">Belongs to the FPP/GGPP synthase family.</text>
</comment>
<keyword evidence="4" id="KW-0479">Metal-binding</keyword>
<evidence type="ECO:0000256" key="2">
    <source>
        <dbReference type="ARBA" id="ARBA00006706"/>
    </source>
</evidence>
<sequence>MLGLFLFLVFLTFFSLLLYDPKKLPTLKLKGTPRQVLLPHPPISKPSSSTVSDIDSGSRKAIATTLSDLAQLEAAKDNQEQCIVADSSKFNQSIINEALQGSRDAIFVKIEDFIQSQRQVSGAYTPLYELLSDYPFRVGKMLRPTMCISVARAVGGMGHSALTAAAALELYHNAFLIHDDIEDESESRRGKGTLHQMIGIPRAINVGDATNVLAVGLLLENLSVLGVSKALNILHEIEFMARQSVEGQAMELDWVATNPSHLSDQDYFTMCVKKTCWYSFITPCRIGLIVGHPASSVQDLIEPLAGLTRFGMILGIAFQIQDDLLNLQGEMESYGKEIGGDIYEGKRTLMLNHVLANSKQEAEKMREILALPRPQKHPDHVAFIMEQMQRCGSIEHGWNVARSLAQKAADIFDSLEFLFPETPLRPGEQWVSPVHDRRFLKELINYVIYRSK</sequence>
<dbReference type="eggNOG" id="COG0142">
    <property type="taxonomic scope" value="Bacteria"/>
</dbReference>
<name>B4W195_9CYAN</name>